<feature type="transmembrane region" description="Helical" evidence="1">
    <location>
        <begin position="85"/>
        <end position="103"/>
    </location>
</feature>
<keyword evidence="1" id="KW-1133">Transmembrane helix</keyword>
<accession>A0A3A6TLX9</accession>
<feature type="transmembrane region" description="Helical" evidence="1">
    <location>
        <begin position="43"/>
        <end position="65"/>
    </location>
</feature>
<dbReference type="OrthoDB" id="7630939at2"/>
<keyword evidence="1" id="KW-0472">Membrane</keyword>
<feature type="transmembrane region" description="Helical" evidence="1">
    <location>
        <begin position="12"/>
        <end position="31"/>
    </location>
</feature>
<evidence type="ECO:0000313" key="2">
    <source>
        <dbReference type="EMBL" id="RJY11490.1"/>
    </source>
</evidence>
<dbReference type="EMBL" id="QYYH01000082">
    <property type="protein sequence ID" value="RJY11490.1"/>
    <property type="molecule type" value="Genomic_DNA"/>
</dbReference>
<evidence type="ECO:0000313" key="3">
    <source>
        <dbReference type="Proteomes" id="UP000273022"/>
    </source>
</evidence>
<sequence>MGYKERSVWASLLILGYIWYDYFIGIFNSVTGDILNVELVNELLFNAVVMTIILEVALPIVIAIIDDKDADYTEDERDKSITYKATVPAYNVLYTGVILAIFYTIFPTLTTYTFPNSDLPNDYFVLNIIIVFALAAEVVRFMNQIKMYRKGF</sequence>
<keyword evidence="1" id="KW-0812">Transmembrane</keyword>
<organism evidence="2 3">
    <name type="scientific">Parashewanella spongiae</name>
    <dbReference type="NCBI Taxonomy" id="342950"/>
    <lineage>
        <taxon>Bacteria</taxon>
        <taxon>Pseudomonadati</taxon>
        <taxon>Pseudomonadota</taxon>
        <taxon>Gammaproteobacteria</taxon>
        <taxon>Alteromonadales</taxon>
        <taxon>Shewanellaceae</taxon>
        <taxon>Parashewanella</taxon>
    </lineage>
</organism>
<protein>
    <submittedName>
        <fullName evidence="2">Uncharacterized protein</fullName>
    </submittedName>
</protein>
<dbReference type="AlphaFoldDB" id="A0A3A6TLX9"/>
<feature type="transmembrane region" description="Helical" evidence="1">
    <location>
        <begin position="123"/>
        <end position="142"/>
    </location>
</feature>
<dbReference type="RefSeq" id="WP_121854091.1">
    <property type="nucleotide sequence ID" value="NZ_CP037952.1"/>
</dbReference>
<evidence type="ECO:0000256" key="1">
    <source>
        <dbReference type="SAM" id="Phobius"/>
    </source>
</evidence>
<gene>
    <name evidence="2" type="ORF">D5R81_13120</name>
</gene>
<dbReference type="Proteomes" id="UP000273022">
    <property type="component" value="Unassembled WGS sequence"/>
</dbReference>
<proteinExistence type="predicted"/>
<name>A0A3A6TLX9_9GAMM</name>
<comment type="caution">
    <text evidence="2">The sequence shown here is derived from an EMBL/GenBank/DDBJ whole genome shotgun (WGS) entry which is preliminary data.</text>
</comment>
<keyword evidence="3" id="KW-1185">Reference proteome</keyword>
<reference evidence="2 3" key="1">
    <citation type="submission" date="2018-09" db="EMBL/GenBank/DDBJ databases">
        <title>Phylogeny of the Shewanellaceae, and recommendation for two new genera, Pseudoshewanella and Parashewanella.</title>
        <authorList>
            <person name="Wang G."/>
        </authorList>
    </citation>
    <scope>NUCLEOTIDE SEQUENCE [LARGE SCALE GENOMIC DNA]</scope>
    <source>
        <strain evidence="2 3">KCTC 22492</strain>
    </source>
</reference>